<feature type="region of interest" description="Disordered" evidence="1">
    <location>
        <begin position="222"/>
        <end position="259"/>
    </location>
</feature>
<dbReference type="GeneID" id="71988969"/>
<dbReference type="GO" id="GO:0045944">
    <property type="term" value="P:positive regulation of transcription by RNA polymerase II"/>
    <property type="evidence" value="ECO:0007669"/>
    <property type="project" value="TreeGrafter"/>
</dbReference>
<proteinExistence type="predicted"/>
<dbReference type="PANTHER" id="PTHR46007">
    <property type="entry name" value="MEDIATOR OF RNA POLYMERASE II TRANSCRIPTION SUBUNIT 12"/>
    <property type="match status" value="1"/>
</dbReference>
<dbReference type="InterPro" id="IPR013859">
    <property type="entry name" value="Ssr4_N"/>
</dbReference>
<feature type="compositionally biased region" description="Low complexity" evidence="1">
    <location>
        <begin position="639"/>
        <end position="654"/>
    </location>
</feature>
<feature type="compositionally biased region" description="Gly residues" evidence="1">
    <location>
        <begin position="716"/>
        <end position="732"/>
    </location>
</feature>
<sequence length="732" mass="80474">MNDPSQGVAGPLQAHVHLVSLHRFPLIASLNLEQAFRYLLDAPSIVKQIAPMSWNYVQPPQDGTVWLEWISQHKNDQPYPSDGYVWGDPEQAYRQSFGGYTIEMRVHTVGFRQGYDQMATHARTRYHFVAKDPTVSASMPDTSLWLVHYHQADQSRFMPSNQVPTTPQIQQTMAQRRWLESQGRLERRDFMLHDRDHWPTLNVPGQMQQSAQYGSMAMQNRYPQQHAAQAGREPAPKRPRTQGPGMPGSSDGPPDTSIEIEEDTALGDFFDHLTQRDISVARYSQHHRWMEEVFSSPYATSQIVPPDLGMGLMGELKGLTDGILDPPSLDFKEVTEKPKKAPEPQPFTNLKKEQVEEFGKRVQKHLEAGQAEIERMKAEHAAKMQDWKKVKSLMQAEKRLRHAMWDEQEDAVPVFRLEMPAANGNAEENLRQEKVDDVVKEVESLLKVKVTSSEGATRIARGGFRERKQPEYNEQTMQQDNAINGLINDQQQTSTTTSTPGANGMSAMQQQGSAIATPQTGDQQNLNVSAQARAFQQQTSNQPTPNTMGSGHDSHDQNDASSNALGDMTGMDMGDTLMDGMDLDVDHGDMVDFGDDNGDDLGQGNDSSMPQANLEAPGAETDAISAQPSATGIPSNLGQDTAQQQQTQPQQQQTGISQDGFGGGLSDTGDNSMFNDNTFDDLANLDGNDDGLIDFEGGGMGMDDSAFGDALHGMDDGAGSGNGSTPATGGGQ</sequence>
<reference evidence="4" key="2">
    <citation type="journal article" date="2022" name="Microb. Genom.">
        <title>A chromosome-scale genome assembly of the tomato pathogen Cladosporium fulvum reveals a compartmentalized genome architecture and the presence of a dispensable chromosome.</title>
        <authorList>
            <person name="Zaccaron A.Z."/>
            <person name="Chen L.H."/>
            <person name="Samaras A."/>
            <person name="Stergiopoulos I."/>
        </authorList>
    </citation>
    <scope>NUCLEOTIDE SEQUENCE</scope>
    <source>
        <strain evidence="4">Race5_Kim</strain>
    </source>
</reference>
<dbReference type="PANTHER" id="PTHR46007:SF8">
    <property type="entry name" value="C2H2-TYPE DOMAIN-CONTAINING PROTEIN"/>
    <property type="match status" value="1"/>
</dbReference>
<organism evidence="4 5">
    <name type="scientific">Passalora fulva</name>
    <name type="common">Tomato leaf mold</name>
    <name type="synonym">Cladosporium fulvum</name>
    <dbReference type="NCBI Taxonomy" id="5499"/>
    <lineage>
        <taxon>Eukaryota</taxon>
        <taxon>Fungi</taxon>
        <taxon>Dikarya</taxon>
        <taxon>Ascomycota</taxon>
        <taxon>Pezizomycotina</taxon>
        <taxon>Dothideomycetes</taxon>
        <taxon>Dothideomycetidae</taxon>
        <taxon>Mycosphaerellales</taxon>
        <taxon>Mycosphaerellaceae</taxon>
        <taxon>Fulvia</taxon>
    </lineage>
</organism>
<feature type="region of interest" description="Disordered" evidence="1">
    <location>
        <begin position="702"/>
        <end position="732"/>
    </location>
</feature>
<dbReference type="GO" id="GO:0003713">
    <property type="term" value="F:transcription coactivator activity"/>
    <property type="evidence" value="ECO:0007669"/>
    <property type="project" value="TreeGrafter"/>
</dbReference>
<protein>
    <recommendedName>
        <fullName evidence="6">DUF1750-domain-containing protein</fullName>
    </recommendedName>
</protein>
<evidence type="ECO:0000313" key="4">
    <source>
        <dbReference type="EMBL" id="UJO22125.1"/>
    </source>
</evidence>
<feature type="compositionally biased region" description="Low complexity" evidence="1">
    <location>
        <begin position="243"/>
        <end position="255"/>
    </location>
</feature>
<gene>
    <name evidence="4" type="ORF">CLAFUR5_09091</name>
</gene>
<evidence type="ECO:0000259" key="2">
    <source>
        <dbReference type="Pfam" id="PF08549"/>
    </source>
</evidence>
<evidence type="ECO:0000259" key="3">
    <source>
        <dbReference type="Pfam" id="PF20497"/>
    </source>
</evidence>
<accession>A0A9Q8PGK5</accession>
<feature type="compositionally biased region" description="Polar residues" evidence="1">
    <location>
        <begin position="624"/>
        <end position="638"/>
    </location>
</feature>
<dbReference type="RefSeq" id="XP_047766491.1">
    <property type="nucleotide sequence ID" value="XM_047908239.1"/>
</dbReference>
<dbReference type="EMBL" id="CP090171">
    <property type="protein sequence ID" value="UJO22125.1"/>
    <property type="molecule type" value="Genomic_DNA"/>
</dbReference>
<evidence type="ECO:0000256" key="1">
    <source>
        <dbReference type="SAM" id="MobiDB-lite"/>
    </source>
</evidence>
<reference evidence="4" key="1">
    <citation type="submission" date="2021-12" db="EMBL/GenBank/DDBJ databases">
        <authorList>
            <person name="Zaccaron A."/>
            <person name="Stergiopoulos I."/>
        </authorList>
    </citation>
    <scope>NUCLEOTIDE SEQUENCE</scope>
    <source>
        <strain evidence="4">Race5_Kim</strain>
    </source>
</reference>
<feature type="region of interest" description="Disordered" evidence="1">
    <location>
        <begin position="533"/>
        <end position="675"/>
    </location>
</feature>
<dbReference type="Proteomes" id="UP000756132">
    <property type="component" value="Chromosome 9"/>
</dbReference>
<feature type="region of interest" description="Disordered" evidence="1">
    <location>
        <begin position="492"/>
        <end position="521"/>
    </location>
</feature>
<dbReference type="AlphaFoldDB" id="A0A9Q8PGK5"/>
<dbReference type="GO" id="GO:0016592">
    <property type="term" value="C:mediator complex"/>
    <property type="evidence" value="ECO:0007669"/>
    <property type="project" value="TreeGrafter"/>
</dbReference>
<dbReference type="GO" id="GO:0006338">
    <property type="term" value="P:chromatin remodeling"/>
    <property type="evidence" value="ECO:0007669"/>
    <property type="project" value="InterPro"/>
</dbReference>
<dbReference type="KEGG" id="ffu:CLAFUR5_09091"/>
<feature type="compositionally biased region" description="Polar residues" evidence="1">
    <location>
        <begin position="506"/>
        <end position="521"/>
    </location>
</feature>
<name>A0A9Q8PGK5_PASFU</name>
<feature type="compositionally biased region" description="Low complexity" evidence="1">
    <location>
        <begin position="536"/>
        <end position="547"/>
    </location>
</feature>
<feature type="domain" description="SWI/SNF and RSC complexes subunit Ssr4 C-terminal" evidence="3">
    <location>
        <begin position="259"/>
        <end position="716"/>
    </location>
</feature>
<dbReference type="Pfam" id="PF20497">
    <property type="entry name" value="SWI-SNF_Ssr4_C"/>
    <property type="match status" value="1"/>
</dbReference>
<dbReference type="OMA" id="RKEFMLH"/>
<evidence type="ECO:0000313" key="5">
    <source>
        <dbReference type="Proteomes" id="UP000756132"/>
    </source>
</evidence>
<feature type="compositionally biased region" description="Low complexity" evidence="1">
    <location>
        <begin position="565"/>
        <end position="580"/>
    </location>
</feature>
<feature type="domain" description="SWI/SNF and RSC complexes subunit Ssr4 N-terminal" evidence="2">
    <location>
        <begin position="2"/>
        <end position="213"/>
    </location>
</feature>
<dbReference type="OrthoDB" id="5321006at2759"/>
<dbReference type="InterPro" id="IPR051647">
    <property type="entry name" value="Mediator_comp_sub12"/>
</dbReference>
<dbReference type="InterPro" id="IPR046464">
    <property type="entry name" value="SWI-SNF_Ssr4_C"/>
</dbReference>
<keyword evidence="5" id="KW-1185">Reference proteome</keyword>
<dbReference type="Pfam" id="PF08549">
    <property type="entry name" value="SWI-SNF_Ssr4_N"/>
    <property type="match status" value="1"/>
</dbReference>
<evidence type="ECO:0008006" key="6">
    <source>
        <dbReference type="Google" id="ProtNLM"/>
    </source>
</evidence>